<sequence>MANNPGADPSDDFLEQILGFSTYEVADNNLVGNDAASLAGAPTSMMLQLRLGDGSKSGTENNTTVDLCRATPSHRQCLRVFVGGDLRRAMNSWLFVEEFAPKIQQVIDWDAILAAVPSYEDSYIKVPKVLNKE</sequence>
<dbReference type="AlphaFoldDB" id="A0AAD1YZ12"/>
<organism evidence="1 2">
    <name type="scientific">Fraxinus pennsylvanica</name>
    <dbReference type="NCBI Taxonomy" id="56036"/>
    <lineage>
        <taxon>Eukaryota</taxon>
        <taxon>Viridiplantae</taxon>
        <taxon>Streptophyta</taxon>
        <taxon>Embryophyta</taxon>
        <taxon>Tracheophyta</taxon>
        <taxon>Spermatophyta</taxon>
        <taxon>Magnoliopsida</taxon>
        <taxon>eudicotyledons</taxon>
        <taxon>Gunneridae</taxon>
        <taxon>Pentapetalae</taxon>
        <taxon>asterids</taxon>
        <taxon>lamiids</taxon>
        <taxon>Lamiales</taxon>
        <taxon>Oleaceae</taxon>
        <taxon>Oleeae</taxon>
        <taxon>Fraxinus</taxon>
    </lineage>
</organism>
<name>A0AAD1YZ12_9LAMI</name>
<evidence type="ECO:0000313" key="1">
    <source>
        <dbReference type="EMBL" id="CAI9759634.1"/>
    </source>
</evidence>
<protein>
    <submittedName>
        <fullName evidence="1">Uncharacterized protein</fullName>
    </submittedName>
</protein>
<dbReference type="Proteomes" id="UP000834106">
    <property type="component" value="Chromosome 4"/>
</dbReference>
<keyword evidence="2" id="KW-1185">Reference proteome</keyword>
<gene>
    <name evidence="1" type="ORF">FPE_LOCUS7064</name>
</gene>
<accession>A0AAD1YZ12</accession>
<proteinExistence type="predicted"/>
<dbReference type="EMBL" id="OU503039">
    <property type="protein sequence ID" value="CAI9759634.1"/>
    <property type="molecule type" value="Genomic_DNA"/>
</dbReference>
<reference evidence="1" key="1">
    <citation type="submission" date="2023-05" db="EMBL/GenBank/DDBJ databases">
        <authorList>
            <person name="Huff M."/>
        </authorList>
    </citation>
    <scope>NUCLEOTIDE SEQUENCE</scope>
</reference>
<evidence type="ECO:0000313" key="2">
    <source>
        <dbReference type="Proteomes" id="UP000834106"/>
    </source>
</evidence>